<feature type="region of interest" description="Disordered" evidence="5">
    <location>
        <begin position="137"/>
        <end position="171"/>
    </location>
</feature>
<feature type="region of interest" description="Disordered" evidence="5">
    <location>
        <begin position="292"/>
        <end position="374"/>
    </location>
</feature>
<comment type="similarity">
    <text evidence="2">Belongs to the DCP1 family.</text>
</comment>
<reference evidence="6" key="1">
    <citation type="submission" date="2023-10" db="EMBL/GenBank/DDBJ databases">
        <authorList>
            <person name="Chen Y."/>
            <person name="Shah S."/>
            <person name="Dougan E. K."/>
            <person name="Thang M."/>
            <person name="Chan C."/>
        </authorList>
    </citation>
    <scope>NUCLEOTIDE SEQUENCE [LARGE SCALE GENOMIC DNA]</scope>
</reference>
<name>A0ABN9S093_9DINO</name>
<dbReference type="InterPro" id="IPR010334">
    <property type="entry name" value="Dcp1"/>
</dbReference>
<evidence type="ECO:0000256" key="4">
    <source>
        <dbReference type="ARBA" id="ARBA00022664"/>
    </source>
</evidence>
<dbReference type="Proteomes" id="UP001189429">
    <property type="component" value="Unassembled WGS sequence"/>
</dbReference>
<accession>A0ABN9S093</accession>
<dbReference type="PANTHER" id="PTHR16290:SF0">
    <property type="entry name" value="DECAPPING PROTEIN 1, ISOFORM A"/>
    <property type="match status" value="1"/>
</dbReference>
<evidence type="ECO:0000256" key="5">
    <source>
        <dbReference type="SAM" id="MobiDB-lite"/>
    </source>
</evidence>
<evidence type="ECO:0000256" key="1">
    <source>
        <dbReference type="ARBA" id="ARBA00004496"/>
    </source>
</evidence>
<evidence type="ECO:0000313" key="7">
    <source>
        <dbReference type="Proteomes" id="UP001189429"/>
    </source>
</evidence>
<dbReference type="SUPFAM" id="SSF50729">
    <property type="entry name" value="PH domain-like"/>
    <property type="match status" value="1"/>
</dbReference>
<dbReference type="Pfam" id="PF06058">
    <property type="entry name" value="DCP1"/>
    <property type="match status" value="1"/>
</dbReference>
<feature type="compositionally biased region" description="Basic and acidic residues" evidence="5">
    <location>
        <begin position="158"/>
        <end position="170"/>
    </location>
</feature>
<feature type="compositionally biased region" description="Low complexity" evidence="5">
    <location>
        <begin position="337"/>
        <end position="346"/>
    </location>
</feature>
<evidence type="ECO:0000313" key="6">
    <source>
        <dbReference type="EMBL" id="CAK0825118.1"/>
    </source>
</evidence>
<dbReference type="Gene3D" id="2.30.29.30">
    <property type="entry name" value="Pleckstrin-homology domain (PH domain)/Phosphotyrosine-binding domain (PTB)"/>
    <property type="match status" value="1"/>
</dbReference>
<keyword evidence="7" id="KW-1185">Reference proteome</keyword>
<gene>
    <name evidence="6" type="ORF">PCOR1329_LOCUS25322</name>
</gene>
<evidence type="ECO:0000256" key="3">
    <source>
        <dbReference type="ARBA" id="ARBA00022490"/>
    </source>
</evidence>
<comment type="subcellular location">
    <subcellularLocation>
        <location evidence="1">Cytoplasm</location>
    </subcellularLocation>
</comment>
<proteinExistence type="inferred from homology"/>
<dbReference type="PANTHER" id="PTHR16290">
    <property type="entry name" value="TRANSCRIPTION FACTOR SMIF DECAPPING ENZYME DCP1"/>
    <property type="match status" value="1"/>
</dbReference>
<keyword evidence="3" id="KW-0963">Cytoplasm</keyword>
<sequence>MALSRPPTKAAGSTSMKLTRPEIARLVSEATAFFATGADESNSESGTCSRAADSVRVWSLRDAGARVLASAQKRNLGCSVLELDGFGRLSTAHPVASVRTPLASVPHLSNPGLPLQPVCIVAGSALPIPSRSGRRLLPPSAPPCSAHRAGSDAAGLRGDIEGGGGREHGGGLEALQQQDPEVEQVVISSEFAVAYVMALEGTDPGWRKANIEGPVYLVRRSRSPWYRLIVKNRLNQSADLCDDLHPDWELDCQTNYIFYKVGDAAERIRGLWFHEDSERVRVEGALERALWETRHEQPPPGRAYEPQVEPPPRAQQGRAPPAGAARAAPPGAGGAVGASASAVRAALHALAEDGRRLRRNVHAEAPRRVVGEPA</sequence>
<feature type="compositionally biased region" description="Basic and acidic residues" evidence="5">
    <location>
        <begin position="350"/>
        <end position="374"/>
    </location>
</feature>
<dbReference type="EMBL" id="CAUYUJ010008846">
    <property type="protein sequence ID" value="CAK0825118.1"/>
    <property type="molecule type" value="Genomic_DNA"/>
</dbReference>
<keyword evidence="4" id="KW-0507">mRNA processing</keyword>
<protein>
    <submittedName>
        <fullName evidence="6">Uncharacterized protein</fullName>
    </submittedName>
</protein>
<evidence type="ECO:0000256" key="2">
    <source>
        <dbReference type="ARBA" id="ARBA00008778"/>
    </source>
</evidence>
<organism evidence="6 7">
    <name type="scientific">Prorocentrum cordatum</name>
    <dbReference type="NCBI Taxonomy" id="2364126"/>
    <lineage>
        <taxon>Eukaryota</taxon>
        <taxon>Sar</taxon>
        <taxon>Alveolata</taxon>
        <taxon>Dinophyceae</taxon>
        <taxon>Prorocentrales</taxon>
        <taxon>Prorocentraceae</taxon>
        <taxon>Prorocentrum</taxon>
    </lineage>
</organism>
<dbReference type="InterPro" id="IPR011993">
    <property type="entry name" value="PH-like_dom_sf"/>
</dbReference>
<comment type="caution">
    <text evidence="6">The sequence shown here is derived from an EMBL/GenBank/DDBJ whole genome shotgun (WGS) entry which is preliminary data.</text>
</comment>
<feature type="compositionally biased region" description="Low complexity" evidence="5">
    <location>
        <begin position="314"/>
        <end position="330"/>
    </location>
</feature>